<evidence type="ECO:0000259" key="7">
    <source>
        <dbReference type="Pfam" id="PF02272"/>
    </source>
</evidence>
<dbReference type="GO" id="GO:0004527">
    <property type="term" value="F:exonuclease activity"/>
    <property type="evidence" value="ECO:0007669"/>
    <property type="project" value="UniProtKB-KW"/>
</dbReference>
<dbReference type="Gene3D" id="3.90.1640.30">
    <property type="match status" value="1"/>
</dbReference>
<evidence type="ECO:0000256" key="2">
    <source>
        <dbReference type="ARBA" id="ARBA00019841"/>
    </source>
</evidence>
<dbReference type="InterPro" id="IPR004610">
    <property type="entry name" value="RecJ"/>
</dbReference>
<comment type="similarity">
    <text evidence="1">Belongs to the RecJ family.</text>
</comment>
<dbReference type="Gene3D" id="3.10.310.30">
    <property type="match status" value="1"/>
</dbReference>
<dbReference type="InterPro" id="IPR001667">
    <property type="entry name" value="DDH_dom"/>
</dbReference>
<dbReference type="NCBIfam" id="TIGR00644">
    <property type="entry name" value="recJ"/>
    <property type="match status" value="1"/>
</dbReference>
<feature type="domain" description="RecJ OB" evidence="8">
    <location>
        <begin position="460"/>
        <end position="583"/>
    </location>
</feature>
<sequence length="588" mass="65539">MERWVLLRKGADFKSISRKFHISPYLAVLVRNRGIIGDQAIQDYLYGTIADLYDGMLMKDMDKAVEILLEKIREGARIRIIGDYDIDGVNATYILMEGLRGLGAVVDIDIPDRMTDGYGINQNLIERAKEAGADTIITCDNGIAAAEEIAYGKSLGMTIVVTDHHEIPYREENGERKYVLPPADAVVDPKRADCLYPFKGLCGAAVAYKLMEALYEASGKDSADIDYLMEEVAIATVGDVMDLTGENRVFVRQGLEMLQSTSNLGLKALMECTKIDPARISSYHIGFVMGPCMNASGRLDTAKRALELLDAGTKAEADILAGDLKALNDSRKDMTEDAVKQAMELVEQTAAGRDKVLVLYLPKCHESLAGIVAGRIREYYYKPVFVLTDSGEEVKGSGRSIEAYHMYEELNKCSALLTRFGGHKLAAGLSLPRKNVERFRQGINAVCTLKEEDMQEKVSIDMELPFAQVTEEFIKELELLEPFGKGNPKPVFAQRQVEVLAARLIGKKRNMLRMQVRDSYGTSMEAVYFGDASAYLDEVERHYGAEVKKNFFAGACQRIRMSVTYYPGINEYMGEKRVQITLTHYQIT</sequence>
<evidence type="ECO:0000313" key="10">
    <source>
        <dbReference type="Proteomes" id="UP001305815"/>
    </source>
</evidence>
<proteinExistence type="inferred from homology"/>
<keyword evidence="10" id="KW-1185">Reference proteome</keyword>
<evidence type="ECO:0000259" key="6">
    <source>
        <dbReference type="Pfam" id="PF01368"/>
    </source>
</evidence>
<accession>A0ABM8IAD7</accession>
<dbReference type="RefSeq" id="WP_316266769.1">
    <property type="nucleotide sequence ID" value="NZ_AP027742.1"/>
</dbReference>
<dbReference type="Proteomes" id="UP001305815">
    <property type="component" value="Chromosome"/>
</dbReference>
<dbReference type="EMBL" id="AP027742">
    <property type="protein sequence ID" value="BDZ77115.1"/>
    <property type="molecule type" value="Genomic_DNA"/>
</dbReference>
<feature type="domain" description="DHHA1" evidence="7">
    <location>
        <begin position="354"/>
        <end position="447"/>
    </location>
</feature>
<keyword evidence="5 9" id="KW-0269">Exonuclease</keyword>
<keyword evidence="3" id="KW-0540">Nuclease</keyword>
<evidence type="ECO:0000256" key="3">
    <source>
        <dbReference type="ARBA" id="ARBA00022722"/>
    </source>
</evidence>
<dbReference type="InterPro" id="IPR038763">
    <property type="entry name" value="DHH_sf"/>
</dbReference>
<keyword evidence="4" id="KW-0378">Hydrolase</keyword>
<dbReference type="InterPro" id="IPR003156">
    <property type="entry name" value="DHHA1_dom"/>
</dbReference>
<dbReference type="InterPro" id="IPR041122">
    <property type="entry name" value="RecJ_OB"/>
</dbReference>
<evidence type="ECO:0000256" key="4">
    <source>
        <dbReference type="ARBA" id="ARBA00022801"/>
    </source>
</evidence>
<dbReference type="PANTHER" id="PTHR30255">
    <property type="entry name" value="SINGLE-STRANDED-DNA-SPECIFIC EXONUCLEASE RECJ"/>
    <property type="match status" value="1"/>
</dbReference>
<gene>
    <name evidence="9" type="primary">recJ</name>
    <name evidence="9" type="ORF">Lac1_12980</name>
</gene>
<dbReference type="SUPFAM" id="SSF64182">
    <property type="entry name" value="DHH phosphoesterases"/>
    <property type="match status" value="1"/>
</dbReference>
<protein>
    <recommendedName>
        <fullName evidence="2">Single-stranded-DNA-specific exonuclease RecJ</fullName>
    </recommendedName>
</protein>
<dbReference type="Pfam" id="PF01368">
    <property type="entry name" value="DHH"/>
    <property type="match status" value="1"/>
</dbReference>
<dbReference type="Pfam" id="PF17768">
    <property type="entry name" value="RecJ_OB"/>
    <property type="match status" value="1"/>
</dbReference>
<organism evidence="9 10">
    <name type="scientific">Claveliimonas bilis</name>
    <dbReference type="NCBI Taxonomy" id="3028070"/>
    <lineage>
        <taxon>Bacteria</taxon>
        <taxon>Bacillati</taxon>
        <taxon>Bacillota</taxon>
        <taxon>Clostridia</taxon>
        <taxon>Lachnospirales</taxon>
        <taxon>Lachnospiraceae</taxon>
        <taxon>Claveliimonas</taxon>
    </lineage>
</organism>
<name>A0ABM8IAD7_9FIRM</name>
<reference evidence="10" key="1">
    <citation type="journal article" date="2023" name="Int. J. Syst. Evol. Microbiol.">
        <title>Claveliimonas bilis gen. nov., sp. nov., deoxycholic acid-producing bacteria isolated from human faeces, and reclassification of Sellimonas monacensis Zenner et al. 2021 as Claveliimonas monacensis comb. nov.</title>
        <authorList>
            <person name="Hisatomi A."/>
            <person name="Kastawa N.W.E.P.G."/>
            <person name="Song I."/>
            <person name="Ohkuma M."/>
            <person name="Fukiya S."/>
            <person name="Sakamoto M."/>
        </authorList>
    </citation>
    <scope>NUCLEOTIDE SEQUENCE [LARGE SCALE GENOMIC DNA]</scope>
    <source>
        <strain evidence="10">12BBH14</strain>
    </source>
</reference>
<feature type="domain" description="DDH" evidence="6">
    <location>
        <begin position="77"/>
        <end position="221"/>
    </location>
</feature>
<evidence type="ECO:0000256" key="5">
    <source>
        <dbReference type="ARBA" id="ARBA00022839"/>
    </source>
</evidence>
<evidence type="ECO:0000259" key="8">
    <source>
        <dbReference type="Pfam" id="PF17768"/>
    </source>
</evidence>
<dbReference type="Pfam" id="PF02272">
    <property type="entry name" value="DHHA1"/>
    <property type="match status" value="1"/>
</dbReference>
<dbReference type="PANTHER" id="PTHR30255:SF2">
    <property type="entry name" value="SINGLE-STRANDED-DNA-SPECIFIC EXONUCLEASE RECJ"/>
    <property type="match status" value="1"/>
</dbReference>
<evidence type="ECO:0000256" key="1">
    <source>
        <dbReference type="ARBA" id="ARBA00005915"/>
    </source>
</evidence>
<evidence type="ECO:0000313" key="9">
    <source>
        <dbReference type="EMBL" id="BDZ77115.1"/>
    </source>
</evidence>
<dbReference type="InterPro" id="IPR051673">
    <property type="entry name" value="SSDNA_exonuclease_RecJ"/>
</dbReference>